<evidence type="ECO:0000256" key="2">
    <source>
        <dbReference type="ARBA" id="ARBA00009045"/>
    </source>
</evidence>
<dbReference type="InterPro" id="IPR050925">
    <property type="entry name" value="Rhomboid_protease_S54"/>
</dbReference>
<keyword evidence="3 7" id="KW-0812">Transmembrane</keyword>
<comment type="subcellular location">
    <subcellularLocation>
        <location evidence="1">Membrane</location>
        <topology evidence="1">Multi-pass membrane protein</topology>
    </subcellularLocation>
</comment>
<accession>A0A3R5ZNA2</accession>
<keyword evidence="6 7" id="KW-0472">Membrane</keyword>
<dbReference type="GO" id="GO:0004252">
    <property type="term" value="F:serine-type endopeptidase activity"/>
    <property type="evidence" value="ECO:0007669"/>
    <property type="project" value="InterPro"/>
</dbReference>
<dbReference type="Pfam" id="PF01694">
    <property type="entry name" value="Rhomboid"/>
    <property type="match status" value="1"/>
</dbReference>
<comment type="similarity">
    <text evidence="2">Belongs to the peptidase S54 family.</text>
</comment>
<dbReference type="Proteomes" id="UP000285173">
    <property type="component" value="Unassembled WGS sequence"/>
</dbReference>
<evidence type="ECO:0000256" key="1">
    <source>
        <dbReference type="ARBA" id="ARBA00004141"/>
    </source>
</evidence>
<evidence type="ECO:0000259" key="8">
    <source>
        <dbReference type="Pfam" id="PF01694"/>
    </source>
</evidence>
<protein>
    <submittedName>
        <fullName evidence="9">Rhomboid family intramembrane serine protease</fullName>
    </submittedName>
</protein>
<feature type="transmembrane region" description="Helical" evidence="7">
    <location>
        <begin position="38"/>
        <end position="56"/>
    </location>
</feature>
<feature type="transmembrane region" description="Helical" evidence="7">
    <location>
        <begin position="121"/>
        <end position="138"/>
    </location>
</feature>
<dbReference type="EMBL" id="QSEF01000008">
    <property type="protein sequence ID" value="RGZ49138.1"/>
    <property type="molecule type" value="Genomic_DNA"/>
</dbReference>
<evidence type="ECO:0000256" key="5">
    <source>
        <dbReference type="ARBA" id="ARBA00022989"/>
    </source>
</evidence>
<dbReference type="InterPro" id="IPR022764">
    <property type="entry name" value="Peptidase_S54_rhomboid_dom"/>
</dbReference>
<dbReference type="GO" id="GO:0006508">
    <property type="term" value="P:proteolysis"/>
    <property type="evidence" value="ECO:0007669"/>
    <property type="project" value="UniProtKB-KW"/>
</dbReference>
<feature type="transmembrane region" description="Helical" evidence="7">
    <location>
        <begin position="144"/>
        <end position="163"/>
    </location>
</feature>
<feature type="transmembrane region" description="Helical" evidence="7">
    <location>
        <begin position="90"/>
        <end position="109"/>
    </location>
</feature>
<evidence type="ECO:0000256" key="7">
    <source>
        <dbReference type="SAM" id="Phobius"/>
    </source>
</evidence>
<dbReference type="InterPro" id="IPR035952">
    <property type="entry name" value="Rhomboid-like_sf"/>
</dbReference>
<evidence type="ECO:0000256" key="6">
    <source>
        <dbReference type="ARBA" id="ARBA00023136"/>
    </source>
</evidence>
<name>A0A3R5ZNA2_9BACT</name>
<dbReference type="AlphaFoldDB" id="A0A3R5ZNA2"/>
<feature type="transmembrane region" description="Helical" evidence="7">
    <location>
        <begin position="68"/>
        <end position="84"/>
    </location>
</feature>
<comment type="caution">
    <text evidence="9">The sequence shown here is derived from an EMBL/GenBank/DDBJ whole genome shotgun (WGS) entry which is preliminary data.</text>
</comment>
<proteinExistence type="inferred from homology"/>
<keyword evidence="4" id="KW-0378">Hydrolase</keyword>
<dbReference type="GO" id="GO:0016020">
    <property type="term" value="C:membrane"/>
    <property type="evidence" value="ECO:0007669"/>
    <property type="project" value="UniProtKB-SubCell"/>
</dbReference>
<evidence type="ECO:0000313" key="10">
    <source>
        <dbReference type="Proteomes" id="UP000285173"/>
    </source>
</evidence>
<sequence length="178" mass="20799">MILVFIFILFYSLSRYYDLSDYGLSSGFRYWQLITYNFIHLTFMHMFFNSIGYLIYKPVIAEYYGRKAPIIVIPISVILSSAIFCSGKPTFGASTIIFSMIGMYLSKIWQDGHSKRQKYTIMLLIMLIMQSIFGYNVINWKIHISALAISFILSRLCTTFTMISRSKISWKKTEKDTK</sequence>
<dbReference type="Gene3D" id="1.20.1540.10">
    <property type="entry name" value="Rhomboid-like"/>
    <property type="match status" value="1"/>
</dbReference>
<evidence type="ECO:0000313" key="9">
    <source>
        <dbReference type="EMBL" id="RGZ49138.1"/>
    </source>
</evidence>
<dbReference type="PANTHER" id="PTHR43731">
    <property type="entry name" value="RHOMBOID PROTEASE"/>
    <property type="match status" value="1"/>
</dbReference>
<evidence type="ECO:0000256" key="4">
    <source>
        <dbReference type="ARBA" id="ARBA00022801"/>
    </source>
</evidence>
<keyword evidence="5 7" id="KW-1133">Transmembrane helix</keyword>
<evidence type="ECO:0000256" key="3">
    <source>
        <dbReference type="ARBA" id="ARBA00022692"/>
    </source>
</evidence>
<gene>
    <name evidence="9" type="ORF">DW986_07240</name>
</gene>
<organism evidence="9 10">
    <name type="scientific">Parabacteroides merdae</name>
    <dbReference type="NCBI Taxonomy" id="46503"/>
    <lineage>
        <taxon>Bacteria</taxon>
        <taxon>Pseudomonadati</taxon>
        <taxon>Bacteroidota</taxon>
        <taxon>Bacteroidia</taxon>
        <taxon>Bacteroidales</taxon>
        <taxon>Tannerellaceae</taxon>
        <taxon>Parabacteroides</taxon>
    </lineage>
</organism>
<dbReference type="PANTHER" id="PTHR43731:SF14">
    <property type="entry name" value="PRESENILIN-ASSOCIATED RHOMBOID-LIKE PROTEIN, MITOCHONDRIAL"/>
    <property type="match status" value="1"/>
</dbReference>
<dbReference type="SUPFAM" id="SSF144091">
    <property type="entry name" value="Rhomboid-like"/>
    <property type="match status" value="1"/>
</dbReference>
<reference evidence="9 10" key="1">
    <citation type="submission" date="2018-08" db="EMBL/GenBank/DDBJ databases">
        <title>A genome reference for cultivated species of the human gut microbiota.</title>
        <authorList>
            <person name="Zou Y."/>
            <person name="Xue W."/>
            <person name="Luo G."/>
        </authorList>
    </citation>
    <scope>NUCLEOTIDE SEQUENCE [LARGE SCALE GENOMIC DNA]</scope>
    <source>
        <strain evidence="9 10">AM50-15</strain>
    </source>
</reference>
<feature type="domain" description="Peptidase S54 rhomboid" evidence="8">
    <location>
        <begin position="29"/>
        <end position="148"/>
    </location>
</feature>
<keyword evidence="9" id="KW-0645">Protease</keyword>